<keyword evidence="9" id="KW-0811">Translocation</keyword>
<keyword evidence="11" id="KW-1185">Reference proteome</keyword>
<dbReference type="InParanoid" id="C4R461"/>
<dbReference type="RefSeq" id="XP_002492526.1">
    <property type="nucleotide sequence ID" value="XM_002492481.1"/>
</dbReference>
<dbReference type="OMA" id="HVESKQK"/>
<evidence type="ECO:0000256" key="5">
    <source>
        <dbReference type="ARBA" id="ARBA00022946"/>
    </source>
</evidence>
<dbReference type="GeneID" id="8200133"/>
<gene>
    <name evidence="10" type="ordered locus">PAS_chr3_0307</name>
</gene>
<evidence type="ECO:0000313" key="10">
    <source>
        <dbReference type="EMBL" id="CAY70347.1"/>
    </source>
</evidence>
<dbReference type="InterPro" id="IPR038552">
    <property type="entry name" value="Tim21_IMS_sf"/>
</dbReference>
<dbReference type="InterPro" id="IPR013261">
    <property type="entry name" value="Tim21"/>
</dbReference>
<keyword evidence="6 9" id="KW-1133">Transmembrane helix</keyword>
<keyword evidence="8 9" id="KW-0472">Membrane</keyword>
<evidence type="ECO:0000256" key="2">
    <source>
        <dbReference type="ARBA" id="ARBA00010867"/>
    </source>
</evidence>
<dbReference type="PANTHER" id="PTHR13032">
    <property type="entry name" value="MITOCHONDRIAL IMPORT INNER MEMBRANE TRANSLOCASE SUBUNIT TIM21"/>
    <property type="match status" value="1"/>
</dbReference>
<evidence type="ECO:0000256" key="9">
    <source>
        <dbReference type="RuleBase" id="RU367142"/>
    </source>
</evidence>
<dbReference type="GO" id="GO:0030150">
    <property type="term" value="P:protein import into mitochondrial matrix"/>
    <property type="evidence" value="ECO:0007669"/>
    <property type="project" value="UniProtKB-UniRule"/>
</dbReference>
<comment type="function">
    <text evidence="9">Essential component of the TIM23 complex, a complex that mediates the translocation of transit peptide-containing proteins across the mitochondrial inner membrane.</text>
</comment>
<dbReference type="OrthoDB" id="436405at2759"/>
<keyword evidence="5" id="KW-0809">Transit peptide</keyword>
<dbReference type="STRING" id="644223.C4R461"/>
<keyword evidence="9" id="KW-0813">Transport</keyword>
<protein>
    <recommendedName>
        <fullName evidence="3 9">Mitochondrial import inner membrane translocase subunit Tim21</fullName>
    </recommendedName>
</protein>
<evidence type="ECO:0000256" key="6">
    <source>
        <dbReference type="ARBA" id="ARBA00022989"/>
    </source>
</evidence>
<proteinExistence type="inferred from homology"/>
<feature type="transmembrane region" description="Helical" evidence="9">
    <location>
        <begin position="82"/>
        <end position="107"/>
    </location>
</feature>
<evidence type="ECO:0000256" key="7">
    <source>
        <dbReference type="ARBA" id="ARBA00023128"/>
    </source>
</evidence>
<dbReference type="Pfam" id="PF08294">
    <property type="entry name" value="TIM21"/>
    <property type="match status" value="1"/>
</dbReference>
<dbReference type="HOGENOM" id="CLU_089043_1_0_1"/>
<dbReference type="Gene3D" id="3.10.450.320">
    <property type="entry name" value="Mitochondrial import inner membrane translocase subunit Tim21"/>
    <property type="match status" value="1"/>
</dbReference>
<dbReference type="AlphaFoldDB" id="C4R461"/>
<dbReference type="SMR" id="C4R461"/>
<dbReference type="KEGG" id="ppa:PAS_chr3_0307"/>
<evidence type="ECO:0000256" key="3">
    <source>
        <dbReference type="ARBA" id="ARBA00020726"/>
    </source>
</evidence>
<dbReference type="FunCoup" id="C4R461">
    <property type="interactions" value="252"/>
</dbReference>
<evidence type="ECO:0000256" key="8">
    <source>
        <dbReference type="ARBA" id="ARBA00023136"/>
    </source>
</evidence>
<name>C4R461_KOMPG</name>
<keyword evidence="9" id="KW-0999">Mitochondrion inner membrane</keyword>
<evidence type="ECO:0000313" key="11">
    <source>
        <dbReference type="Proteomes" id="UP000000314"/>
    </source>
</evidence>
<reference evidence="10 11" key="1">
    <citation type="journal article" date="2009" name="Nat. Biotechnol.">
        <title>Genome sequence of the recombinant protein production host Pichia pastoris.</title>
        <authorList>
            <person name="De Schutter K."/>
            <person name="Lin Y.C."/>
            <person name="Tiels P."/>
            <person name="Van Hecke A."/>
            <person name="Glinka S."/>
            <person name="Weber-Lehmann J."/>
            <person name="Rouze P."/>
            <person name="Van de Peer Y."/>
            <person name="Callewaert N."/>
        </authorList>
    </citation>
    <scope>NUCLEOTIDE SEQUENCE [LARGE SCALE GENOMIC DNA]</scope>
    <source>
        <strain evidence="11">GS115 / ATCC 20864</strain>
    </source>
</reference>
<organism evidence="10 11">
    <name type="scientific">Komagataella phaffii (strain GS115 / ATCC 20864)</name>
    <name type="common">Yeast</name>
    <name type="synonym">Pichia pastoris</name>
    <dbReference type="NCBI Taxonomy" id="644223"/>
    <lineage>
        <taxon>Eukaryota</taxon>
        <taxon>Fungi</taxon>
        <taxon>Dikarya</taxon>
        <taxon>Ascomycota</taxon>
        <taxon>Saccharomycotina</taxon>
        <taxon>Pichiomycetes</taxon>
        <taxon>Pichiales</taxon>
        <taxon>Pichiaceae</taxon>
        <taxon>Komagataella</taxon>
    </lineage>
</organism>
<dbReference type="EMBL" id="FN392321">
    <property type="protein sequence ID" value="CAY70347.1"/>
    <property type="molecule type" value="Genomic_DNA"/>
</dbReference>
<dbReference type="GO" id="GO:0005744">
    <property type="term" value="C:TIM23 mitochondrial import inner membrane translocase complex"/>
    <property type="evidence" value="ECO:0007669"/>
    <property type="project" value="UniProtKB-UniRule"/>
</dbReference>
<evidence type="ECO:0000256" key="4">
    <source>
        <dbReference type="ARBA" id="ARBA00022692"/>
    </source>
</evidence>
<keyword evidence="7 9" id="KW-0496">Mitochondrion</keyword>
<dbReference type="Proteomes" id="UP000000314">
    <property type="component" value="Chromosome 3"/>
</dbReference>
<evidence type="ECO:0000256" key="1">
    <source>
        <dbReference type="ARBA" id="ARBA00004304"/>
    </source>
</evidence>
<keyword evidence="4 9" id="KW-0812">Transmembrane</keyword>
<accession>C4R461</accession>
<dbReference type="eggNOG" id="KOG4836">
    <property type="taxonomic scope" value="Eukaryota"/>
</dbReference>
<sequence length="244" mass="27517">MSVRTIRPTFRILNSAIRTQSLKKNFIGPKSGIFLPAYSFLGERNFHISSIRIQQQQNQQQQQQQKKNRSTGPNLFLRIKNAVTFTASTALVIGALGLAGISLYLLFSELFLPSGDTTTFNHAVTMVEKDPGAQKLLQIDPGTRLKAYGEATGDKWTRNRPLRTSRRIGKDGYERILMRFHVESDNQVGVVSLEAVDKTVFDQEFAYVYLDVPGKKRHYIISPQLPQKTQNTGFLGVKWGPKSN</sequence>
<keyword evidence="9" id="KW-0653">Protein transport</keyword>
<dbReference type="PANTHER" id="PTHR13032:SF6">
    <property type="entry name" value="MITOCHONDRIAL IMPORT INNER MEMBRANE TRANSLOCASE SUBUNIT TIM21"/>
    <property type="match status" value="1"/>
</dbReference>
<comment type="subcellular location">
    <subcellularLocation>
        <location evidence="9">Mitochondrion inner membrane</location>
        <topology evidence="9">Single-pass membrane protein</topology>
    </subcellularLocation>
    <subcellularLocation>
        <location evidence="1">Mitochondrion membrane</location>
        <topology evidence="1">Single-pass membrane protein</topology>
    </subcellularLocation>
</comment>
<comment type="subunit">
    <text evidence="9">Component of the TIM23 complex.</text>
</comment>
<comment type="similarity">
    <text evidence="2 9">Belongs to the TIM21 family.</text>
</comment>